<dbReference type="EMBL" id="LR796233">
    <property type="protein sequence ID" value="CAB4129289.1"/>
    <property type="molecule type" value="Genomic_DNA"/>
</dbReference>
<accession>A0A6J5LC62</accession>
<protein>
    <submittedName>
        <fullName evidence="1">Uncharacterized protein</fullName>
    </submittedName>
</protein>
<sequence length="117" mass="14300">MKVQLIMRDKDLIAFLNKERKNKLWTDIEVEPLTYRELQDEILIDRIKNPDGIYPVERTLPNLVETVMYKEGQIYDKRYFNWMLSYDYPDGQIYVQTRHYYPRQALNRVTLSYEKNS</sequence>
<evidence type="ECO:0000313" key="1">
    <source>
        <dbReference type="EMBL" id="CAB4129289.1"/>
    </source>
</evidence>
<organism evidence="1">
    <name type="scientific">uncultured Caudovirales phage</name>
    <dbReference type="NCBI Taxonomy" id="2100421"/>
    <lineage>
        <taxon>Viruses</taxon>
        <taxon>Duplodnaviria</taxon>
        <taxon>Heunggongvirae</taxon>
        <taxon>Uroviricota</taxon>
        <taxon>Caudoviricetes</taxon>
        <taxon>Peduoviridae</taxon>
        <taxon>Maltschvirus</taxon>
        <taxon>Maltschvirus maltsch</taxon>
    </lineage>
</organism>
<reference evidence="1" key="1">
    <citation type="submission" date="2020-04" db="EMBL/GenBank/DDBJ databases">
        <authorList>
            <person name="Chiriac C."/>
            <person name="Salcher M."/>
            <person name="Ghai R."/>
            <person name="Kavagutti S V."/>
        </authorList>
    </citation>
    <scope>NUCLEOTIDE SEQUENCE</scope>
</reference>
<name>A0A6J5LC62_9CAUD</name>
<proteinExistence type="predicted"/>
<gene>
    <name evidence="1" type="ORF">UFOVP112_387</name>
</gene>